<sequence length="124" mass="13362">MTQGVEEVDRPPTGDRVAGWVLFGGQAVLAVVLSYGGYLWWALVGFGCSDDSVEACDALDIEAVMGFFAIFPWVVLVGALVWLIVRLRRRQPIWWVPLVAGTVPVGVLVLGLVVHVLGLVLTSS</sequence>
<accession>A0ABX2A409</accession>
<feature type="transmembrane region" description="Helical" evidence="1">
    <location>
        <begin position="20"/>
        <end position="43"/>
    </location>
</feature>
<organism evidence="2 3">
    <name type="scientific">Isoptericola halotolerans</name>
    <dbReference type="NCBI Taxonomy" id="300560"/>
    <lineage>
        <taxon>Bacteria</taxon>
        <taxon>Bacillati</taxon>
        <taxon>Actinomycetota</taxon>
        <taxon>Actinomycetes</taxon>
        <taxon>Micrococcales</taxon>
        <taxon>Promicromonosporaceae</taxon>
        <taxon>Isoptericola</taxon>
    </lineage>
</organism>
<gene>
    <name evidence="2" type="ORF">HDG69_000896</name>
</gene>
<evidence type="ECO:0000256" key="1">
    <source>
        <dbReference type="SAM" id="Phobius"/>
    </source>
</evidence>
<keyword evidence="1" id="KW-0812">Transmembrane</keyword>
<keyword evidence="1" id="KW-0472">Membrane</keyword>
<comment type="caution">
    <text evidence="2">The sequence shown here is derived from an EMBL/GenBank/DDBJ whole genome shotgun (WGS) entry which is preliminary data.</text>
</comment>
<feature type="transmembrane region" description="Helical" evidence="1">
    <location>
        <begin position="63"/>
        <end position="85"/>
    </location>
</feature>
<dbReference type="Proteomes" id="UP000757540">
    <property type="component" value="Unassembled WGS sequence"/>
</dbReference>
<dbReference type="EMBL" id="JABEZU010000001">
    <property type="protein sequence ID" value="NOV96343.1"/>
    <property type="molecule type" value="Genomic_DNA"/>
</dbReference>
<feature type="transmembrane region" description="Helical" evidence="1">
    <location>
        <begin position="92"/>
        <end position="121"/>
    </location>
</feature>
<name>A0ABX2A409_9MICO</name>
<evidence type="ECO:0000313" key="3">
    <source>
        <dbReference type="Proteomes" id="UP000757540"/>
    </source>
</evidence>
<evidence type="ECO:0000313" key="2">
    <source>
        <dbReference type="EMBL" id="NOV96343.1"/>
    </source>
</evidence>
<reference evidence="2 3" key="1">
    <citation type="submission" date="2020-05" db="EMBL/GenBank/DDBJ databases">
        <title>Genomic Encyclopedia of Type Strains, Phase III (KMG-III): the genomes of soil and plant-associated and newly described type strains.</title>
        <authorList>
            <person name="Whitman W."/>
        </authorList>
    </citation>
    <scope>NUCLEOTIDE SEQUENCE [LARGE SCALE GENOMIC DNA]</scope>
    <source>
        <strain evidence="2 3">KCTC 19046</strain>
    </source>
</reference>
<keyword evidence="1" id="KW-1133">Transmembrane helix</keyword>
<proteinExistence type="predicted"/>
<protein>
    <submittedName>
        <fullName evidence="2">Membrane protein</fullName>
    </submittedName>
</protein>
<dbReference type="RefSeq" id="WP_171782535.1">
    <property type="nucleotide sequence ID" value="NZ_BAAAML010000002.1"/>
</dbReference>
<keyword evidence="3" id="KW-1185">Reference proteome</keyword>